<accession>A0A917XAT9</accession>
<dbReference type="AlphaFoldDB" id="A0A917XAT9"/>
<evidence type="ECO:0000313" key="2">
    <source>
        <dbReference type="EMBL" id="GGN02438.1"/>
    </source>
</evidence>
<evidence type="ECO:0000313" key="3">
    <source>
        <dbReference type="Proteomes" id="UP000653411"/>
    </source>
</evidence>
<keyword evidence="3" id="KW-1185">Reference proteome</keyword>
<dbReference type="Proteomes" id="UP000653411">
    <property type="component" value="Unassembled WGS sequence"/>
</dbReference>
<feature type="compositionally biased region" description="Polar residues" evidence="1">
    <location>
        <begin position="19"/>
        <end position="30"/>
    </location>
</feature>
<feature type="compositionally biased region" description="Gly residues" evidence="1">
    <location>
        <begin position="31"/>
        <end position="54"/>
    </location>
</feature>
<organism evidence="2 3">
    <name type="scientific">Streptomyces fuscichromogenes</name>
    <dbReference type="NCBI Taxonomy" id="1324013"/>
    <lineage>
        <taxon>Bacteria</taxon>
        <taxon>Bacillati</taxon>
        <taxon>Actinomycetota</taxon>
        <taxon>Actinomycetes</taxon>
        <taxon>Kitasatosporales</taxon>
        <taxon>Streptomycetaceae</taxon>
        <taxon>Streptomyces</taxon>
    </lineage>
</organism>
<gene>
    <name evidence="2" type="ORF">GCM10011578_024850</name>
</gene>
<dbReference type="EMBL" id="BMML01000005">
    <property type="protein sequence ID" value="GGN02438.1"/>
    <property type="molecule type" value="Genomic_DNA"/>
</dbReference>
<comment type="caution">
    <text evidence="2">The sequence shown here is derived from an EMBL/GenBank/DDBJ whole genome shotgun (WGS) entry which is preliminary data.</text>
</comment>
<feature type="compositionally biased region" description="Basic and acidic residues" evidence="1">
    <location>
        <begin position="8"/>
        <end position="18"/>
    </location>
</feature>
<evidence type="ECO:0000256" key="1">
    <source>
        <dbReference type="SAM" id="MobiDB-lite"/>
    </source>
</evidence>
<feature type="region of interest" description="Disordered" evidence="1">
    <location>
        <begin position="1"/>
        <end position="61"/>
    </location>
</feature>
<name>A0A917XAT9_9ACTN</name>
<protein>
    <submittedName>
        <fullName evidence="2">Uncharacterized protein</fullName>
    </submittedName>
</protein>
<sequence length="61" mass="6549">MQPKRQPRHAEEPDRMERSSSFNTLSKWSSGGSGRDAGVLTCGGEGYQKGGGRCSTGMNET</sequence>
<reference evidence="2" key="2">
    <citation type="submission" date="2020-09" db="EMBL/GenBank/DDBJ databases">
        <authorList>
            <person name="Sun Q."/>
            <person name="Zhou Y."/>
        </authorList>
    </citation>
    <scope>NUCLEOTIDE SEQUENCE</scope>
    <source>
        <strain evidence="2">CGMCC 4.7110</strain>
    </source>
</reference>
<reference evidence="2" key="1">
    <citation type="journal article" date="2014" name="Int. J. Syst. Evol. Microbiol.">
        <title>Complete genome sequence of Corynebacterium casei LMG S-19264T (=DSM 44701T), isolated from a smear-ripened cheese.</title>
        <authorList>
            <consortium name="US DOE Joint Genome Institute (JGI-PGF)"/>
            <person name="Walter F."/>
            <person name="Albersmeier A."/>
            <person name="Kalinowski J."/>
            <person name="Ruckert C."/>
        </authorList>
    </citation>
    <scope>NUCLEOTIDE SEQUENCE</scope>
    <source>
        <strain evidence="2">CGMCC 4.7110</strain>
    </source>
</reference>
<proteinExistence type="predicted"/>